<feature type="chain" id="PRO_5040864700" evidence="1">
    <location>
        <begin position="32"/>
        <end position="89"/>
    </location>
</feature>
<feature type="signal peptide" evidence="1">
    <location>
        <begin position="1"/>
        <end position="31"/>
    </location>
</feature>
<dbReference type="EMBL" id="JAPDHZ010000006">
    <property type="protein sequence ID" value="MDG0794162.1"/>
    <property type="molecule type" value="Genomic_DNA"/>
</dbReference>
<evidence type="ECO:0000256" key="1">
    <source>
        <dbReference type="SAM" id="SignalP"/>
    </source>
</evidence>
<keyword evidence="3" id="KW-1185">Reference proteome</keyword>
<dbReference type="AlphaFoldDB" id="A0A9X4KQ53"/>
<sequence length="89" mass="10074">MKSYPRKLKRNVTALLLFVILISSFNLDALAASLPDSNSDTDSVISVQDSVYQPDVSVEDSVYGDDNPLLPKKSYLIKLKKEQKPKYFY</sequence>
<keyword evidence="1" id="KW-0732">Signal</keyword>
<evidence type="ECO:0000313" key="2">
    <source>
        <dbReference type="EMBL" id="MDG0794162.1"/>
    </source>
</evidence>
<gene>
    <name evidence="2" type="ORF">OMP38_27495</name>
</gene>
<organism evidence="2 3">
    <name type="scientific">Cohnella ginsengisoli</name>
    <dbReference type="NCBI Taxonomy" id="425004"/>
    <lineage>
        <taxon>Bacteria</taxon>
        <taxon>Bacillati</taxon>
        <taxon>Bacillota</taxon>
        <taxon>Bacilli</taxon>
        <taxon>Bacillales</taxon>
        <taxon>Paenibacillaceae</taxon>
        <taxon>Cohnella</taxon>
    </lineage>
</organism>
<reference evidence="2 3" key="1">
    <citation type="submission" date="2022-10" db="EMBL/GenBank/DDBJ databases">
        <title>Comparative genomic analysis of Cohnella hashimotonis sp. nov., isolated from the International Space Station.</title>
        <authorList>
            <person name="Simpson A."/>
            <person name="Venkateswaran K."/>
        </authorList>
    </citation>
    <scope>NUCLEOTIDE SEQUENCE [LARGE SCALE GENOMIC DNA]</scope>
    <source>
        <strain evidence="2 3">DSM 18997</strain>
    </source>
</reference>
<protein>
    <submittedName>
        <fullName evidence="2">Uncharacterized protein</fullName>
    </submittedName>
</protein>
<proteinExistence type="predicted"/>
<comment type="caution">
    <text evidence="2">The sequence shown here is derived from an EMBL/GenBank/DDBJ whole genome shotgun (WGS) entry which is preliminary data.</text>
</comment>
<evidence type="ECO:0000313" key="3">
    <source>
        <dbReference type="Proteomes" id="UP001153387"/>
    </source>
</evidence>
<dbReference type="Proteomes" id="UP001153387">
    <property type="component" value="Unassembled WGS sequence"/>
</dbReference>
<name>A0A9X4KQ53_9BACL</name>
<dbReference type="RefSeq" id="WP_277567929.1">
    <property type="nucleotide sequence ID" value="NZ_JAPDHZ010000006.1"/>
</dbReference>
<accession>A0A9X4KQ53</accession>